<proteinExistence type="predicted"/>
<sequence length="112" mass="12294">MATMYSPHVGPNFGDPPLTHTPHLPVSLTHCFPSPDGLSHAHKHTFFTSALFDSPFRLFGVSNPPTSVLSPFLFCFSAPPPLPHPTPFITLTWHQGRQQLSSIPDGKLVVQK</sequence>
<keyword evidence="2" id="KW-1185">Reference proteome</keyword>
<gene>
    <name evidence="1" type="ORF">ElyMa_000097200</name>
</gene>
<dbReference type="EMBL" id="BMAT01000172">
    <property type="protein sequence ID" value="GFR61169.1"/>
    <property type="molecule type" value="Genomic_DNA"/>
</dbReference>
<organism evidence="1 2">
    <name type="scientific">Elysia marginata</name>
    <dbReference type="NCBI Taxonomy" id="1093978"/>
    <lineage>
        <taxon>Eukaryota</taxon>
        <taxon>Metazoa</taxon>
        <taxon>Spiralia</taxon>
        <taxon>Lophotrochozoa</taxon>
        <taxon>Mollusca</taxon>
        <taxon>Gastropoda</taxon>
        <taxon>Heterobranchia</taxon>
        <taxon>Euthyneura</taxon>
        <taxon>Panpulmonata</taxon>
        <taxon>Sacoglossa</taxon>
        <taxon>Placobranchoidea</taxon>
        <taxon>Plakobranchidae</taxon>
        <taxon>Elysia</taxon>
    </lineage>
</organism>
<evidence type="ECO:0000313" key="2">
    <source>
        <dbReference type="Proteomes" id="UP000762676"/>
    </source>
</evidence>
<dbReference type="AlphaFoldDB" id="A0AAV4EK32"/>
<accession>A0AAV4EK32</accession>
<reference evidence="1 2" key="1">
    <citation type="journal article" date="2021" name="Elife">
        <title>Chloroplast acquisition without the gene transfer in kleptoplastic sea slugs, Plakobranchus ocellatus.</title>
        <authorList>
            <person name="Maeda T."/>
            <person name="Takahashi S."/>
            <person name="Yoshida T."/>
            <person name="Shimamura S."/>
            <person name="Takaki Y."/>
            <person name="Nagai Y."/>
            <person name="Toyoda A."/>
            <person name="Suzuki Y."/>
            <person name="Arimoto A."/>
            <person name="Ishii H."/>
            <person name="Satoh N."/>
            <person name="Nishiyama T."/>
            <person name="Hasebe M."/>
            <person name="Maruyama T."/>
            <person name="Minagawa J."/>
            <person name="Obokata J."/>
            <person name="Shigenobu S."/>
        </authorList>
    </citation>
    <scope>NUCLEOTIDE SEQUENCE [LARGE SCALE GENOMIC DNA]</scope>
</reference>
<protein>
    <submittedName>
        <fullName evidence="1">Uncharacterized protein</fullName>
    </submittedName>
</protein>
<comment type="caution">
    <text evidence="1">The sequence shown here is derived from an EMBL/GenBank/DDBJ whole genome shotgun (WGS) entry which is preliminary data.</text>
</comment>
<evidence type="ECO:0000313" key="1">
    <source>
        <dbReference type="EMBL" id="GFR61169.1"/>
    </source>
</evidence>
<dbReference type="Proteomes" id="UP000762676">
    <property type="component" value="Unassembled WGS sequence"/>
</dbReference>
<name>A0AAV4EK32_9GAST</name>